<reference evidence="1" key="1">
    <citation type="journal article" date="2014" name="Front. Microbiol.">
        <title>High frequency of phylogenetically diverse reductive dehalogenase-homologous genes in deep subseafloor sedimentary metagenomes.</title>
        <authorList>
            <person name="Kawai M."/>
            <person name="Futagami T."/>
            <person name="Toyoda A."/>
            <person name="Takaki Y."/>
            <person name="Nishi S."/>
            <person name="Hori S."/>
            <person name="Arai W."/>
            <person name="Tsubouchi T."/>
            <person name="Morono Y."/>
            <person name="Uchiyama I."/>
            <person name="Ito T."/>
            <person name="Fujiyama A."/>
            <person name="Inagaki F."/>
            <person name="Takami H."/>
        </authorList>
    </citation>
    <scope>NUCLEOTIDE SEQUENCE</scope>
    <source>
        <strain evidence="1">Expedition CK06-06</strain>
    </source>
</reference>
<evidence type="ECO:0000313" key="1">
    <source>
        <dbReference type="EMBL" id="GAI69502.1"/>
    </source>
</evidence>
<evidence type="ECO:0000313" key="2">
    <source>
        <dbReference type="EMBL" id="GAI85718.1"/>
    </source>
</evidence>
<accession>X1QLX0</accession>
<gene>
    <name evidence="1" type="ORF">S12H4_00575</name>
    <name evidence="2" type="ORF">S12H4_17522</name>
</gene>
<dbReference type="EMBL" id="BARW01000074">
    <property type="protein sequence ID" value="GAI69502.1"/>
    <property type="molecule type" value="Genomic_DNA"/>
</dbReference>
<organism evidence="1">
    <name type="scientific">marine sediment metagenome</name>
    <dbReference type="NCBI Taxonomy" id="412755"/>
    <lineage>
        <taxon>unclassified sequences</taxon>
        <taxon>metagenomes</taxon>
        <taxon>ecological metagenomes</taxon>
    </lineage>
</organism>
<sequence length="89" mass="10594">MKRKKESKYDKIVLTGNFKKDIKKLKDKDGYIWVDGEYYFDVNEMNKLYPLAKNTIKRYLGSGKIEGKKIMGVWLVKPHDFWEFVKGRG</sequence>
<dbReference type="EMBL" id="BARW01008577">
    <property type="protein sequence ID" value="GAI85718.1"/>
    <property type="molecule type" value="Genomic_DNA"/>
</dbReference>
<name>X1QLX0_9ZZZZ</name>
<proteinExistence type="predicted"/>
<comment type="caution">
    <text evidence="1">The sequence shown here is derived from an EMBL/GenBank/DDBJ whole genome shotgun (WGS) entry which is preliminary data.</text>
</comment>
<protein>
    <submittedName>
        <fullName evidence="1">Uncharacterized protein</fullName>
    </submittedName>
</protein>
<dbReference type="AlphaFoldDB" id="X1QLX0"/>